<dbReference type="GO" id="GO:0004252">
    <property type="term" value="F:serine-type endopeptidase activity"/>
    <property type="evidence" value="ECO:0007669"/>
    <property type="project" value="InterPro"/>
</dbReference>
<evidence type="ECO:0000313" key="2">
    <source>
        <dbReference type="EMBL" id="ENZ65100.1"/>
    </source>
</evidence>
<dbReference type="AlphaFoldDB" id="R0BL90"/>
<accession>R0BL90</accession>
<dbReference type="InterPro" id="IPR006199">
    <property type="entry name" value="LexA_DNA-bd_dom"/>
</dbReference>
<dbReference type="Pfam" id="PF01726">
    <property type="entry name" value="LexA_DNA_bind"/>
    <property type="match status" value="1"/>
</dbReference>
<organism evidence="2 3">
    <name type="scientific">[Clostridium] clostridioforme 90A6</name>
    <dbReference type="NCBI Taxonomy" id="999406"/>
    <lineage>
        <taxon>Bacteria</taxon>
        <taxon>Bacillati</taxon>
        <taxon>Bacillota</taxon>
        <taxon>Clostridia</taxon>
        <taxon>Lachnospirales</taxon>
        <taxon>Lachnospiraceae</taxon>
        <taxon>Enterocloster</taxon>
    </lineage>
</organism>
<dbReference type="InterPro" id="IPR036390">
    <property type="entry name" value="WH_DNA-bd_sf"/>
</dbReference>
<proteinExistence type="predicted"/>
<comment type="caution">
    <text evidence="2">The sequence shown here is derived from an EMBL/GenBank/DDBJ whole genome shotgun (WGS) entry which is preliminary data.</text>
</comment>
<dbReference type="SUPFAM" id="SSF46785">
    <property type="entry name" value="Winged helix' DNA-binding domain"/>
    <property type="match status" value="1"/>
</dbReference>
<dbReference type="Gene3D" id="1.10.10.10">
    <property type="entry name" value="Winged helix-like DNA-binding domain superfamily/Winged helix DNA-binding domain"/>
    <property type="match status" value="1"/>
</dbReference>
<dbReference type="GO" id="GO:0006508">
    <property type="term" value="P:proteolysis"/>
    <property type="evidence" value="ECO:0007669"/>
    <property type="project" value="InterPro"/>
</dbReference>
<keyword evidence="3" id="KW-1185">Reference proteome</keyword>
<reference evidence="2" key="1">
    <citation type="submission" date="2013-01" db="EMBL/GenBank/DDBJ databases">
        <title>The Genome Sequence of Clostridium clostridioforme 90A6.</title>
        <authorList>
            <consortium name="The Broad Institute Genome Sequencing Platform"/>
            <person name="Earl A."/>
            <person name="Ward D."/>
            <person name="Feldgarden M."/>
            <person name="Gevers D."/>
            <person name="Courvalin P."/>
            <person name="Lambert T."/>
            <person name="Walker B."/>
            <person name="Young S.K."/>
            <person name="Zeng Q."/>
            <person name="Gargeya S."/>
            <person name="Fitzgerald M."/>
            <person name="Haas B."/>
            <person name="Abouelleil A."/>
            <person name="Alvarado L."/>
            <person name="Arachchi H.M."/>
            <person name="Berlin A.M."/>
            <person name="Chapman S.B."/>
            <person name="Dewar J."/>
            <person name="Goldberg J."/>
            <person name="Griggs A."/>
            <person name="Gujja S."/>
            <person name="Hansen M."/>
            <person name="Howarth C."/>
            <person name="Imamovic A."/>
            <person name="Larimer J."/>
            <person name="McCowan C."/>
            <person name="Murphy C."/>
            <person name="Neiman D."/>
            <person name="Pearson M."/>
            <person name="Priest M."/>
            <person name="Roberts A."/>
            <person name="Saif S."/>
            <person name="Shea T."/>
            <person name="Sisk P."/>
            <person name="Sykes S."/>
            <person name="Wortman J."/>
            <person name="Nusbaum C."/>
            <person name="Birren B."/>
        </authorList>
    </citation>
    <scope>NUCLEOTIDE SEQUENCE [LARGE SCALE GENOMIC DNA]</scope>
    <source>
        <strain evidence="2">90A6</strain>
    </source>
</reference>
<name>R0BL90_9FIRM</name>
<dbReference type="RefSeq" id="WP_002586354.1">
    <property type="nucleotide sequence ID" value="NZ_KB851034.1"/>
</dbReference>
<dbReference type="Proteomes" id="UP000013180">
    <property type="component" value="Unassembled WGS sequence"/>
</dbReference>
<evidence type="ECO:0000313" key="3">
    <source>
        <dbReference type="Proteomes" id="UP000013180"/>
    </source>
</evidence>
<sequence length="86" mass="9860">MKEIHKKILMFVKRYMLEHDYSPTTREIGEGVGYTSSSTIWGYLRDMRDIGLINYTEECPRTITIPGIHYTDTQDNITEGGTQNAG</sequence>
<gene>
    <name evidence="2" type="ORF">HMPREF1083_02291</name>
</gene>
<protein>
    <recommendedName>
        <fullName evidence="1">LexA repressor DNA-binding domain-containing protein</fullName>
    </recommendedName>
</protein>
<feature type="domain" description="LexA repressor DNA-binding" evidence="1">
    <location>
        <begin position="6"/>
        <end position="62"/>
    </location>
</feature>
<evidence type="ECO:0000259" key="1">
    <source>
        <dbReference type="Pfam" id="PF01726"/>
    </source>
</evidence>
<dbReference type="InterPro" id="IPR036388">
    <property type="entry name" value="WH-like_DNA-bd_sf"/>
</dbReference>
<dbReference type="HOGENOM" id="CLU_066192_57_1_9"/>
<dbReference type="EMBL" id="AGYL01000016">
    <property type="protein sequence ID" value="ENZ65100.1"/>
    <property type="molecule type" value="Genomic_DNA"/>
</dbReference>